<dbReference type="AlphaFoldDB" id="A0A6G1HF07"/>
<evidence type="ECO:0000313" key="2">
    <source>
        <dbReference type="EMBL" id="KAF1991657.1"/>
    </source>
</evidence>
<evidence type="ECO:0000256" key="1">
    <source>
        <dbReference type="SAM" id="Phobius"/>
    </source>
</evidence>
<proteinExistence type="predicted"/>
<sequence>MPLLLWQLRCGGDDDGYDIVSRSTGHHAAKIWGSMVVEGSQASDGSGPCWLTSTSEFHFHHSNPRSDLTELGARWRYSGISGTWYLHALIGAGFLWYAYCNFIIALVMGDLEPRLRKGAFPRDGCFQLCAQDLATIR</sequence>
<keyword evidence="1" id="KW-1133">Transmembrane helix</keyword>
<feature type="transmembrane region" description="Helical" evidence="1">
    <location>
        <begin position="84"/>
        <end position="107"/>
    </location>
</feature>
<name>A0A6G1HF07_9PEZI</name>
<accession>A0A6G1HF07</accession>
<keyword evidence="1" id="KW-0472">Membrane</keyword>
<dbReference type="EMBL" id="ML977139">
    <property type="protein sequence ID" value="KAF1991657.1"/>
    <property type="molecule type" value="Genomic_DNA"/>
</dbReference>
<gene>
    <name evidence="2" type="ORF">K402DRAFT_130896</name>
</gene>
<dbReference type="Proteomes" id="UP000800041">
    <property type="component" value="Unassembled WGS sequence"/>
</dbReference>
<organism evidence="2 3">
    <name type="scientific">Aulographum hederae CBS 113979</name>
    <dbReference type="NCBI Taxonomy" id="1176131"/>
    <lineage>
        <taxon>Eukaryota</taxon>
        <taxon>Fungi</taxon>
        <taxon>Dikarya</taxon>
        <taxon>Ascomycota</taxon>
        <taxon>Pezizomycotina</taxon>
        <taxon>Dothideomycetes</taxon>
        <taxon>Pleosporomycetidae</taxon>
        <taxon>Aulographales</taxon>
        <taxon>Aulographaceae</taxon>
    </lineage>
</organism>
<evidence type="ECO:0000313" key="3">
    <source>
        <dbReference type="Proteomes" id="UP000800041"/>
    </source>
</evidence>
<protein>
    <submittedName>
        <fullName evidence="2">Uncharacterized protein</fullName>
    </submittedName>
</protein>
<reference evidence="2" key="1">
    <citation type="journal article" date="2020" name="Stud. Mycol.">
        <title>101 Dothideomycetes genomes: a test case for predicting lifestyles and emergence of pathogens.</title>
        <authorList>
            <person name="Haridas S."/>
            <person name="Albert R."/>
            <person name="Binder M."/>
            <person name="Bloem J."/>
            <person name="Labutti K."/>
            <person name="Salamov A."/>
            <person name="Andreopoulos B."/>
            <person name="Baker S."/>
            <person name="Barry K."/>
            <person name="Bills G."/>
            <person name="Bluhm B."/>
            <person name="Cannon C."/>
            <person name="Castanera R."/>
            <person name="Culley D."/>
            <person name="Daum C."/>
            <person name="Ezra D."/>
            <person name="Gonzalez J."/>
            <person name="Henrissat B."/>
            <person name="Kuo A."/>
            <person name="Liang C."/>
            <person name="Lipzen A."/>
            <person name="Lutzoni F."/>
            <person name="Magnuson J."/>
            <person name="Mondo S."/>
            <person name="Nolan M."/>
            <person name="Ohm R."/>
            <person name="Pangilinan J."/>
            <person name="Park H.-J."/>
            <person name="Ramirez L."/>
            <person name="Alfaro M."/>
            <person name="Sun H."/>
            <person name="Tritt A."/>
            <person name="Yoshinaga Y."/>
            <person name="Zwiers L.-H."/>
            <person name="Turgeon B."/>
            <person name="Goodwin S."/>
            <person name="Spatafora J."/>
            <person name="Crous P."/>
            <person name="Grigoriev I."/>
        </authorList>
    </citation>
    <scope>NUCLEOTIDE SEQUENCE</scope>
    <source>
        <strain evidence="2">CBS 113979</strain>
    </source>
</reference>
<keyword evidence="3" id="KW-1185">Reference proteome</keyword>
<keyword evidence="1" id="KW-0812">Transmembrane</keyword>